<sequence>MASRTASGSVSRDPFELERLAQELAEREQLSPKKSLSFPDTDTSIELPLYAPLSHDNPHFTSDTFNVEEFLLSRTHTSLPELRTELRDYLAKLKEELVKLINDDYEAFISLSTDLRGEGARMERLKMPLGDLRAQVLESREELQSVQNSIQNKLKKRSALREEKAFLHLLLKISESVTRLESLLLIASPDDDASPKDSMPMAKSLSADDDGHDERTRGNRAKHLSRVAAEYTQLLYHVAKSQSEGSSAFVDDIQWRINRIQSTLSSDLDHLFVVTLTSLADTQNKSDRSKLFVDVSECLKTYDMMGLWRDAEDVLRRDLVREFVKKVEVFSILAATASLPPRTPYTPFTAFASKDLSFDTASATAHLLDDYGNALAGLYNTILKFVERDIKQIMDIAEKVSSKSKGKEPATGSDIESRTFEILANVVWAEVGRAIMDELGSVVFAAGKPNEFRKNHETTQAFIRSLQFLAPSAQAVEAMVKHPTFQAFERRWQLPVYFQLRWKEIVIPLEEALATPKLEPMPGKDSPFASKQAAAAWHAVEICWSGDVFLPQLAHRFWKLSLQALSRYRTWLESVIPTLDPNSKMPSSAARERLDSPGGTPRSSTPNSNSENMAADTAAEDATLRQLSLAMVDIKALETQMWRLWREAISIMLPEPAEDDDEAPPFENALQATISSLTNLIPLMSTQIISILSRRACEALTPVRSIPSQFRAMSNKKMPGEASYFIDAIMRPVKAFFAIGTADGPGAGLQADCLRPYAEEVFEAVVQKFISYLAGLKKTEESLRRLKKGKKSTFSLFGGANTQHDDNRDEERIRMQMILDVKAFGKDAAALGVDVENSASFRALDELVHASFADDSTSA</sequence>
<evidence type="ECO:0000313" key="2">
    <source>
        <dbReference type="Proteomes" id="UP000814128"/>
    </source>
</evidence>
<organism evidence="1 2">
    <name type="scientific">Vararia minispora EC-137</name>
    <dbReference type="NCBI Taxonomy" id="1314806"/>
    <lineage>
        <taxon>Eukaryota</taxon>
        <taxon>Fungi</taxon>
        <taxon>Dikarya</taxon>
        <taxon>Basidiomycota</taxon>
        <taxon>Agaricomycotina</taxon>
        <taxon>Agaricomycetes</taxon>
        <taxon>Russulales</taxon>
        <taxon>Lachnocladiaceae</taxon>
        <taxon>Vararia</taxon>
    </lineage>
</organism>
<reference evidence="1" key="2">
    <citation type="journal article" date="2022" name="New Phytol.">
        <title>Evolutionary transition to the ectomycorrhizal habit in the genomes of a hyperdiverse lineage of mushroom-forming fungi.</title>
        <authorList>
            <person name="Looney B."/>
            <person name="Miyauchi S."/>
            <person name="Morin E."/>
            <person name="Drula E."/>
            <person name="Courty P.E."/>
            <person name="Kohler A."/>
            <person name="Kuo A."/>
            <person name="LaButti K."/>
            <person name="Pangilinan J."/>
            <person name="Lipzen A."/>
            <person name="Riley R."/>
            <person name="Andreopoulos W."/>
            <person name="He G."/>
            <person name="Johnson J."/>
            <person name="Nolan M."/>
            <person name="Tritt A."/>
            <person name="Barry K.W."/>
            <person name="Grigoriev I.V."/>
            <person name="Nagy L.G."/>
            <person name="Hibbett D."/>
            <person name="Henrissat B."/>
            <person name="Matheny P.B."/>
            <person name="Labbe J."/>
            <person name="Martin F.M."/>
        </authorList>
    </citation>
    <scope>NUCLEOTIDE SEQUENCE</scope>
    <source>
        <strain evidence="1">EC-137</strain>
    </source>
</reference>
<protein>
    <submittedName>
        <fullName evidence="1">COG complex component</fullName>
    </submittedName>
</protein>
<dbReference type="EMBL" id="MU273646">
    <property type="protein sequence ID" value="KAI0029977.1"/>
    <property type="molecule type" value="Genomic_DNA"/>
</dbReference>
<reference evidence="1" key="1">
    <citation type="submission" date="2021-02" db="EMBL/GenBank/DDBJ databases">
        <authorList>
            <consortium name="DOE Joint Genome Institute"/>
            <person name="Ahrendt S."/>
            <person name="Looney B.P."/>
            <person name="Miyauchi S."/>
            <person name="Morin E."/>
            <person name="Drula E."/>
            <person name="Courty P.E."/>
            <person name="Chicoki N."/>
            <person name="Fauchery L."/>
            <person name="Kohler A."/>
            <person name="Kuo A."/>
            <person name="Labutti K."/>
            <person name="Pangilinan J."/>
            <person name="Lipzen A."/>
            <person name="Riley R."/>
            <person name="Andreopoulos W."/>
            <person name="He G."/>
            <person name="Johnson J."/>
            <person name="Barry K.W."/>
            <person name="Grigoriev I.V."/>
            <person name="Nagy L."/>
            <person name="Hibbett D."/>
            <person name="Henrissat B."/>
            <person name="Matheny P.B."/>
            <person name="Labbe J."/>
            <person name="Martin F."/>
        </authorList>
    </citation>
    <scope>NUCLEOTIDE SEQUENCE</scope>
    <source>
        <strain evidence="1">EC-137</strain>
    </source>
</reference>
<name>A0ACB8QEA3_9AGAM</name>
<keyword evidence="2" id="KW-1185">Reference proteome</keyword>
<evidence type="ECO:0000313" key="1">
    <source>
        <dbReference type="EMBL" id="KAI0029977.1"/>
    </source>
</evidence>
<comment type="caution">
    <text evidence="1">The sequence shown here is derived from an EMBL/GenBank/DDBJ whole genome shotgun (WGS) entry which is preliminary data.</text>
</comment>
<accession>A0ACB8QEA3</accession>
<proteinExistence type="predicted"/>
<gene>
    <name evidence="1" type="ORF">K488DRAFT_79860</name>
</gene>
<dbReference type="Proteomes" id="UP000814128">
    <property type="component" value="Unassembled WGS sequence"/>
</dbReference>